<dbReference type="PANTHER" id="PTHR37175:SF1">
    <property type="entry name" value="CONSTANS-LIKE PROTEIN-RELATED"/>
    <property type="match status" value="1"/>
</dbReference>
<gene>
    <name evidence="2" type="ORF">B296_00007649</name>
</gene>
<dbReference type="PANTHER" id="PTHR37175">
    <property type="entry name" value="BNAA08G28800D PROTEIN"/>
    <property type="match status" value="1"/>
</dbReference>
<reference evidence="2 3" key="1">
    <citation type="journal article" date="2014" name="Agronomy (Basel)">
        <title>A Draft Genome Sequence for Ensete ventricosum, the Drought-Tolerant Tree Against Hunger.</title>
        <authorList>
            <person name="Harrison J."/>
            <person name="Moore K.A."/>
            <person name="Paszkiewicz K."/>
            <person name="Jones T."/>
            <person name="Grant M."/>
            <person name="Ambacheew D."/>
            <person name="Muzemil S."/>
            <person name="Studholme D.J."/>
        </authorList>
    </citation>
    <scope>NUCLEOTIDE SEQUENCE [LARGE SCALE GENOMIC DNA]</scope>
</reference>
<evidence type="ECO:0000313" key="3">
    <source>
        <dbReference type="Proteomes" id="UP000287651"/>
    </source>
</evidence>
<organism evidence="2 3">
    <name type="scientific">Ensete ventricosum</name>
    <name type="common">Abyssinian banana</name>
    <name type="synonym">Musa ensete</name>
    <dbReference type="NCBI Taxonomy" id="4639"/>
    <lineage>
        <taxon>Eukaryota</taxon>
        <taxon>Viridiplantae</taxon>
        <taxon>Streptophyta</taxon>
        <taxon>Embryophyta</taxon>
        <taxon>Tracheophyta</taxon>
        <taxon>Spermatophyta</taxon>
        <taxon>Magnoliopsida</taxon>
        <taxon>Liliopsida</taxon>
        <taxon>Zingiberales</taxon>
        <taxon>Musaceae</taxon>
        <taxon>Ensete</taxon>
    </lineage>
</organism>
<feature type="compositionally biased region" description="Low complexity" evidence="1">
    <location>
        <begin position="19"/>
        <end position="32"/>
    </location>
</feature>
<sequence>MERWDCRCVRRRGGGGDRGSSSLSLFSSAPSLEMSVSNGLHPHRGNISSFRPTPKYSPKFLSSSDDATEDEDDGDCGSAAHDTYYHPISAFDGGSDPNSDSDVASGGIVEAVSPIRSNGGALFHLQDPDPSFLFLDAESGISALDLNGGGDAVGGSSGGLVQEVEDEEADEESVRQREVSISRAFREDERRRSAPLTPENAARVLDAMRGVAFQGVPPDWAERVPEDQWVDRLRRMRAVPMGACTTTTTAEPPVLLTHLTLPTSHWPFGPLRLSVDALRRL</sequence>
<accession>A0A426YFE1</accession>
<proteinExistence type="predicted"/>
<dbReference type="Pfam" id="PF06910">
    <property type="entry name" value="MEA1"/>
    <property type="match status" value="1"/>
</dbReference>
<evidence type="ECO:0000256" key="1">
    <source>
        <dbReference type="SAM" id="MobiDB-lite"/>
    </source>
</evidence>
<comment type="caution">
    <text evidence="2">The sequence shown here is derived from an EMBL/GenBank/DDBJ whole genome shotgun (WGS) entry which is preliminary data.</text>
</comment>
<dbReference type="EMBL" id="AMZH03012777">
    <property type="protein sequence ID" value="RRT50406.1"/>
    <property type="molecule type" value="Genomic_DNA"/>
</dbReference>
<dbReference type="Proteomes" id="UP000287651">
    <property type="component" value="Unassembled WGS sequence"/>
</dbReference>
<feature type="compositionally biased region" description="Acidic residues" evidence="1">
    <location>
        <begin position="66"/>
        <end position="75"/>
    </location>
</feature>
<dbReference type="AlphaFoldDB" id="A0A426YFE1"/>
<name>A0A426YFE1_ENSVE</name>
<evidence type="ECO:0000313" key="2">
    <source>
        <dbReference type="EMBL" id="RRT50406.1"/>
    </source>
</evidence>
<feature type="region of interest" description="Disordered" evidence="1">
    <location>
        <begin position="1"/>
        <end position="81"/>
    </location>
</feature>
<protein>
    <submittedName>
        <fullName evidence="2">Uncharacterized protein</fullName>
    </submittedName>
</protein>